<dbReference type="Pfam" id="PF02037">
    <property type="entry name" value="SAP"/>
    <property type="match status" value="1"/>
</dbReference>
<dbReference type="SMART" id="SM00734">
    <property type="entry name" value="ZnF_Rad18"/>
    <property type="match status" value="1"/>
</dbReference>
<dbReference type="PROSITE" id="PS51908">
    <property type="entry name" value="ZF_UBZ4"/>
    <property type="match status" value="1"/>
</dbReference>
<comment type="caution">
    <text evidence="23">The sequence shown here is derived from an EMBL/GenBank/DDBJ whole genome shotgun (WGS) entry which is preliminary data.</text>
</comment>
<evidence type="ECO:0000259" key="21">
    <source>
        <dbReference type="PROSITE" id="PS50800"/>
    </source>
</evidence>
<dbReference type="PANTHER" id="PTHR14134:SF2">
    <property type="entry name" value="E3 UBIQUITIN-PROTEIN LIGASE RAD18"/>
    <property type="match status" value="1"/>
</dbReference>
<accession>A0ABR4P034</accession>
<dbReference type="InterPro" id="IPR039577">
    <property type="entry name" value="Rad18"/>
</dbReference>
<dbReference type="SUPFAM" id="SSF57850">
    <property type="entry name" value="RING/U-box"/>
    <property type="match status" value="1"/>
</dbReference>
<evidence type="ECO:0000256" key="7">
    <source>
        <dbReference type="ARBA" id="ARBA00022679"/>
    </source>
</evidence>
<feature type="domain" description="RING-type" evidence="20">
    <location>
        <begin position="27"/>
        <end position="64"/>
    </location>
</feature>
<dbReference type="SMART" id="SM00513">
    <property type="entry name" value="SAP"/>
    <property type="match status" value="1"/>
</dbReference>
<keyword evidence="12 19" id="KW-0862">Zinc</keyword>
<gene>
    <name evidence="23" type="ORF">RNJ44_03347</name>
</gene>
<evidence type="ECO:0000256" key="6">
    <source>
        <dbReference type="ARBA" id="ARBA00015551"/>
    </source>
</evidence>
<keyword evidence="7 19" id="KW-0808">Transferase</keyword>
<evidence type="ECO:0000256" key="2">
    <source>
        <dbReference type="ARBA" id="ARBA00004123"/>
    </source>
</evidence>
<comment type="pathway">
    <text evidence="3 19">Protein modification; protein ubiquitination.</text>
</comment>
<dbReference type="InterPro" id="IPR004580">
    <property type="entry name" value="Rad18_fungi"/>
</dbReference>
<evidence type="ECO:0000256" key="16">
    <source>
        <dbReference type="ARBA" id="ARBA00031783"/>
    </source>
</evidence>
<dbReference type="Gene3D" id="3.30.40.10">
    <property type="entry name" value="Zinc/RING finger domain, C3HC4 (zinc finger)"/>
    <property type="match status" value="1"/>
</dbReference>
<sequence>MDEFTSAADFENSQIPKLQELDDLLRCHICKDFLKNPVLTPCGHTYCSLCIRGYLSNEPKCPLCLNELRESMLRSEYLVNEITESYRTVRGSLLSLLQRRSDADSSIIEVESDRDTSVQEIYESSSDNNSVVRNVVTDDDIQIVGTKRTAPSKRIGKTTSSISEMFSNKRLKTTKRTSKEDNEKTDMAACPICTKKFPIRVLERSHLDDCLSQPPIHQVANVKKKSTPPVIEKSISHIDRYLNSTDSASRQRLPKLNFANLTTAQLKQKLSSLSLPTTGSRGNMVARYNYYEMLWNSNFIDSISPVPESELRRQLVSWDANHNIAQANNNTSNSPNTISQLMKLNSRKKDKEYEKLLQNFKKDTFDRKGWIEMHKTSFNSLLKEAKFSRSNTGNTEASKVKEIEKA</sequence>
<comment type="catalytic activity">
    <reaction evidence="1 19">
        <text>S-ubiquitinyl-[E2 ubiquitin-conjugating enzyme]-L-cysteine + [acceptor protein]-L-lysine = [E2 ubiquitin-conjugating enzyme]-L-cysteine + N(6)-ubiquitinyl-[acceptor protein]-L-lysine.</text>
        <dbReference type="EC" id="2.3.2.27"/>
    </reaction>
</comment>
<evidence type="ECO:0000256" key="5">
    <source>
        <dbReference type="ARBA" id="ARBA00012483"/>
    </source>
</evidence>
<reference evidence="23 24" key="1">
    <citation type="submission" date="2024-05" db="EMBL/GenBank/DDBJ databases">
        <title>Long read based assembly of the Candida bracarensis genome reveals expanded adhesin content.</title>
        <authorList>
            <person name="Marcet-Houben M."/>
            <person name="Ksiezopolska E."/>
            <person name="Gabaldon T."/>
        </authorList>
    </citation>
    <scope>NUCLEOTIDE SEQUENCE [LARGE SCALE GENOMIC DNA]</scope>
    <source>
        <strain evidence="23 24">CBM6</strain>
    </source>
</reference>
<dbReference type="EC" id="2.3.2.27" evidence="5 19"/>
<evidence type="ECO:0000256" key="1">
    <source>
        <dbReference type="ARBA" id="ARBA00000900"/>
    </source>
</evidence>
<evidence type="ECO:0000256" key="10">
    <source>
        <dbReference type="ARBA" id="ARBA00022771"/>
    </source>
</evidence>
<evidence type="ECO:0000256" key="13">
    <source>
        <dbReference type="ARBA" id="ARBA00023125"/>
    </source>
</evidence>
<organism evidence="23 24">
    <name type="scientific">Nakaseomyces bracarensis</name>
    <dbReference type="NCBI Taxonomy" id="273131"/>
    <lineage>
        <taxon>Eukaryota</taxon>
        <taxon>Fungi</taxon>
        <taxon>Dikarya</taxon>
        <taxon>Ascomycota</taxon>
        <taxon>Saccharomycotina</taxon>
        <taxon>Saccharomycetes</taxon>
        <taxon>Saccharomycetales</taxon>
        <taxon>Saccharomycetaceae</taxon>
        <taxon>Nakaseomyces</taxon>
    </lineage>
</organism>
<evidence type="ECO:0000256" key="11">
    <source>
        <dbReference type="ARBA" id="ARBA00022786"/>
    </source>
</evidence>
<comment type="subcellular location">
    <subcellularLocation>
        <location evidence="2 19">Nucleus</location>
    </subcellularLocation>
</comment>
<dbReference type="Pfam" id="PF13923">
    <property type="entry name" value="zf-C3HC4_2"/>
    <property type="match status" value="1"/>
</dbReference>
<dbReference type="PANTHER" id="PTHR14134">
    <property type="entry name" value="E3 UBIQUITIN-PROTEIN LIGASE RAD18"/>
    <property type="match status" value="1"/>
</dbReference>
<dbReference type="InterPro" id="IPR013083">
    <property type="entry name" value="Znf_RING/FYVE/PHD"/>
</dbReference>
<dbReference type="Proteomes" id="UP001623330">
    <property type="component" value="Unassembled WGS sequence"/>
</dbReference>
<evidence type="ECO:0000256" key="3">
    <source>
        <dbReference type="ARBA" id="ARBA00004906"/>
    </source>
</evidence>
<evidence type="ECO:0000256" key="19">
    <source>
        <dbReference type="RuleBase" id="RU368093"/>
    </source>
</evidence>
<evidence type="ECO:0000256" key="18">
    <source>
        <dbReference type="PROSITE-ProRule" id="PRU01256"/>
    </source>
</evidence>
<keyword evidence="13 19" id="KW-0238">DNA-binding</keyword>
<evidence type="ECO:0000256" key="15">
    <source>
        <dbReference type="ARBA" id="ARBA00023242"/>
    </source>
</evidence>
<evidence type="ECO:0000256" key="14">
    <source>
        <dbReference type="ARBA" id="ARBA00023204"/>
    </source>
</evidence>
<evidence type="ECO:0000313" key="24">
    <source>
        <dbReference type="Proteomes" id="UP001623330"/>
    </source>
</evidence>
<dbReference type="NCBIfam" id="TIGR00599">
    <property type="entry name" value="rad18"/>
    <property type="match status" value="1"/>
</dbReference>
<dbReference type="InterPro" id="IPR001841">
    <property type="entry name" value="Znf_RING"/>
</dbReference>
<keyword evidence="24" id="KW-1185">Reference proteome</keyword>
<evidence type="ECO:0000256" key="9">
    <source>
        <dbReference type="ARBA" id="ARBA00022763"/>
    </source>
</evidence>
<keyword evidence="9 18" id="KW-0227">DNA damage</keyword>
<evidence type="ECO:0000256" key="12">
    <source>
        <dbReference type="ARBA" id="ARBA00022833"/>
    </source>
</evidence>
<keyword evidence="11 19" id="KW-0833">Ubl conjugation pathway</keyword>
<name>A0ABR4P034_9SACH</name>
<evidence type="ECO:0000259" key="22">
    <source>
        <dbReference type="PROSITE" id="PS51908"/>
    </source>
</evidence>
<evidence type="ECO:0000256" key="4">
    <source>
        <dbReference type="ARBA" id="ARBA00009506"/>
    </source>
</evidence>
<comment type="function">
    <text evidence="19">E3 RING-finger protein, member of the UBC2/RAD6 epistasis group. Associates to the E2 ubiquitin conjugating enzyme UBC2/RAD6 to form the UBC2-RAD18 ubiquitin ligase complex involved in postreplicative repair (PRR) of damaged DNA.</text>
</comment>
<keyword evidence="8 19" id="KW-0479">Metal-binding</keyword>
<dbReference type="SMART" id="SM00184">
    <property type="entry name" value="RING"/>
    <property type="match status" value="1"/>
</dbReference>
<feature type="domain" description="UBZ4-type" evidence="22">
    <location>
        <begin position="187"/>
        <end position="215"/>
    </location>
</feature>
<dbReference type="PROSITE" id="PS00518">
    <property type="entry name" value="ZF_RING_1"/>
    <property type="match status" value="1"/>
</dbReference>
<comment type="similarity">
    <text evidence="4 19">Belongs to the RAD18 family.</text>
</comment>
<evidence type="ECO:0000259" key="20">
    <source>
        <dbReference type="PROSITE" id="PS50089"/>
    </source>
</evidence>
<keyword evidence="15 19" id="KW-0539">Nucleus</keyword>
<keyword evidence="10 17" id="KW-0863">Zinc-finger</keyword>
<keyword evidence="14 18" id="KW-0234">DNA repair</keyword>
<dbReference type="PROSITE" id="PS50089">
    <property type="entry name" value="ZF_RING_2"/>
    <property type="match status" value="1"/>
</dbReference>
<dbReference type="InterPro" id="IPR003034">
    <property type="entry name" value="SAP_dom"/>
</dbReference>
<dbReference type="InterPro" id="IPR006642">
    <property type="entry name" value="Rad18_UBZ4"/>
</dbReference>
<protein>
    <recommendedName>
        <fullName evidence="6 19">Postreplication repair E3 ubiquitin-protein ligase RAD18</fullName>
        <ecNumber evidence="5 19">2.3.2.27</ecNumber>
    </recommendedName>
    <alternativeName>
        <fullName evidence="16 19">RING-type E3 ubiquitin transferase RAD18</fullName>
    </alternativeName>
</protein>
<feature type="domain" description="SAP" evidence="21">
    <location>
        <begin position="258"/>
        <end position="292"/>
    </location>
</feature>
<comment type="subunit">
    <text evidence="19">Interacts with E2 UBC2, forming a complex with ubiquitin ligase activity.</text>
</comment>
<dbReference type="InterPro" id="IPR017907">
    <property type="entry name" value="Znf_RING_CS"/>
</dbReference>
<dbReference type="PROSITE" id="PS50800">
    <property type="entry name" value="SAP"/>
    <property type="match status" value="1"/>
</dbReference>
<dbReference type="EMBL" id="JBEVYD010000003">
    <property type="protein sequence ID" value="KAL3234585.1"/>
    <property type="molecule type" value="Genomic_DNA"/>
</dbReference>
<proteinExistence type="inferred from homology"/>
<evidence type="ECO:0000313" key="23">
    <source>
        <dbReference type="EMBL" id="KAL3234585.1"/>
    </source>
</evidence>
<evidence type="ECO:0000256" key="17">
    <source>
        <dbReference type="PROSITE-ProRule" id="PRU00175"/>
    </source>
</evidence>
<evidence type="ECO:0000256" key="8">
    <source>
        <dbReference type="ARBA" id="ARBA00022723"/>
    </source>
</evidence>